<accession>A0AAD2K566</accession>
<dbReference type="InterPro" id="IPR042859">
    <property type="entry name" value="NOL11"/>
</dbReference>
<reference evidence="1" key="1">
    <citation type="submission" date="2023-11" db="EMBL/GenBank/DDBJ databases">
        <authorList>
            <person name="De Vega J J."/>
            <person name="De Vega J J."/>
        </authorList>
    </citation>
    <scope>NUCLEOTIDE SEQUENCE</scope>
</reference>
<dbReference type="PANTHER" id="PTHR15633">
    <property type="entry name" value="NUCLEOLAR PROTEIN 11"/>
    <property type="match status" value="1"/>
</dbReference>
<dbReference type="GO" id="GO:0030490">
    <property type="term" value="P:maturation of SSU-rRNA"/>
    <property type="evidence" value="ECO:0007669"/>
    <property type="project" value="InterPro"/>
</dbReference>
<dbReference type="PANTHER" id="PTHR15633:SF2">
    <property type="entry name" value="NUCLEOLAR PROTEIN 11"/>
    <property type="match status" value="1"/>
</dbReference>
<evidence type="ECO:0000313" key="2">
    <source>
        <dbReference type="Proteomes" id="UP001295794"/>
    </source>
</evidence>
<organism evidence="1 2">
    <name type="scientific">Mycena citricolor</name>
    <dbReference type="NCBI Taxonomy" id="2018698"/>
    <lineage>
        <taxon>Eukaryota</taxon>
        <taxon>Fungi</taxon>
        <taxon>Dikarya</taxon>
        <taxon>Basidiomycota</taxon>
        <taxon>Agaricomycotina</taxon>
        <taxon>Agaricomycetes</taxon>
        <taxon>Agaricomycetidae</taxon>
        <taxon>Agaricales</taxon>
        <taxon>Marasmiineae</taxon>
        <taxon>Mycenaceae</taxon>
        <taxon>Mycena</taxon>
    </lineage>
</organism>
<keyword evidence="2" id="KW-1185">Reference proteome</keyword>
<dbReference type="AlphaFoldDB" id="A0AAD2K566"/>
<dbReference type="Proteomes" id="UP001295794">
    <property type="component" value="Unassembled WGS sequence"/>
</dbReference>
<dbReference type="EMBL" id="CAVNYO010000436">
    <property type="protein sequence ID" value="CAK5279326.1"/>
    <property type="molecule type" value="Genomic_DNA"/>
</dbReference>
<gene>
    <name evidence="1" type="ORF">MYCIT1_LOCUS29306</name>
</gene>
<comment type="caution">
    <text evidence="1">The sequence shown here is derived from an EMBL/GenBank/DDBJ whole genome shotgun (WGS) entry which is preliminary data.</text>
</comment>
<dbReference type="GO" id="GO:0005730">
    <property type="term" value="C:nucleolus"/>
    <property type="evidence" value="ECO:0007669"/>
    <property type="project" value="TreeGrafter"/>
</dbReference>
<protein>
    <submittedName>
        <fullName evidence="1">Uncharacterized protein</fullName>
    </submittedName>
</protein>
<name>A0AAD2K566_9AGAR</name>
<dbReference type="GO" id="GO:0003723">
    <property type="term" value="F:RNA binding"/>
    <property type="evidence" value="ECO:0007669"/>
    <property type="project" value="TreeGrafter"/>
</dbReference>
<proteinExistence type="predicted"/>
<evidence type="ECO:0000313" key="1">
    <source>
        <dbReference type="EMBL" id="CAK5279326.1"/>
    </source>
</evidence>
<sequence length="454" mass="49306">MRLKSLSFVDTAVKGSLDGEISIIALNTSLVLLAAITTSPSRNVVLMLWDLQFSVLLSSQVLSIPSALSTLPKLYISLRPTQMSSHAILVVSPPPSAEVSKSARSTIYAIPLVVPKMSTISMAMGRASAGSQWTVQDNEDEEPTSGKGKILQQVRESLSKNDIKAAEQAFFDWEAAQTKTQESTVEFGHTLVRDLLLVALQPTKANSAYPSRIVHSLLRQRVVSAGMIEEAQILSFGLPSMQAAMILCMDHVTDLEESDLVSTLQSVTESSRQSQGSDAMQVDSATPSLSAFLRSCVTYRCSPAALRTALNRHLKQPDDVVLLLETLDGWLGSRKGAEVVALPSRKSVRKNEDGVSVLQQGAKDLELPLPKILSFAQTLIDATFLTLLQHTAAHAILRRLLAHIEPEISLTEQVDSLRGPLGVFAQAQAKARRRAAFDRAEMAVGIYQVEEIVL</sequence>